<dbReference type="Pfam" id="PF00012">
    <property type="entry name" value="HSP70"/>
    <property type="match status" value="1"/>
</dbReference>
<dbReference type="AlphaFoldDB" id="A0A2N3V7Z9"/>
<dbReference type="GO" id="GO:0005524">
    <property type="term" value="F:ATP binding"/>
    <property type="evidence" value="ECO:0007669"/>
    <property type="project" value="UniProtKB-KW"/>
</dbReference>
<sequence>MRTSLGISAGNEVVCSALVATGPAGEQTFDYRVVSADEAHSDLGDLVSSSIELMTTQLPVSQAAMAGEPLGRYSGSPRRAEPARSRPTSVAVAYRNKEQAQAIRAATTRHRDLRLVTEGAAALAYLRHTGLLDRYPTVAVIDLGATGLTVTVADYTDNVVLHTERTPTLSGNAIDELIYHHLVDLHYARRGTRPNRTTLTNRGRAAKEHLSLAPVVTIDHVAGQGLELTRPDFEELIGGLLRNIALFSSSVFSRAPKYPDAVAVIGGCANIPCVIDILDSRLDVPVFTVPDPEAVIAKGAALVADAAAPSGLAGGAHTDAPTGTFAKVVGTLVGAVVVVGLVIGYGVQAVTPDAPDVTPAGTSSTVRQSPSPSAPSPSPAPANRESTERTGATVAPPATEAPAPGAPSPGAPTPSAPTSATAPTLRPDPNLPQIPYPESPLGPLDSGSSGGGRQRPSTPNTSPTQAPASSTFPLPTQAPASSTLPLPTRVPTSSTLPVPSATVTDEIPAPPAD</sequence>
<comment type="caution">
    <text evidence="5">The sequence shown here is derived from an EMBL/GenBank/DDBJ whole genome shotgun (WGS) entry which is preliminary data.</text>
</comment>
<evidence type="ECO:0000256" key="4">
    <source>
        <dbReference type="SAM" id="MobiDB-lite"/>
    </source>
</evidence>
<name>A0A2N3V7Z9_9NOCA</name>
<organism evidence="5 6">
    <name type="scientific">Nocardia fluminea</name>
    <dbReference type="NCBI Taxonomy" id="134984"/>
    <lineage>
        <taxon>Bacteria</taxon>
        <taxon>Bacillati</taxon>
        <taxon>Actinomycetota</taxon>
        <taxon>Actinomycetes</taxon>
        <taxon>Mycobacteriales</taxon>
        <taxon>Nocardiaceae</taxon>
        <taxon>Nocardia</taxon>
    </lineage>
</organism>
<accession>A0A2N3V7Z9</accession>
<dbReference type="OrthoDB" id="4570957at2"/>
<dbReference type="SUPFAM" id="SSF53067">
    <property type="entry name" value="Actin-like ATPase domain"/>
    <property type="match status" value="1"/>
</dbReference>
<feature type="region of interest" description="Disordered" evidence="4">
    <location>
        <begin position="351"/>
        <end position="513"/>
    </location>
</feature>
<dbReference type="EMBL" id="PJMW01000002">
    <property type="protein sequence ID" value="PKV77757.1"/>
    <property type="molecule type" value="Genomic_DNA"/>
</dbReference>
<dbReference type="Gene3D" id="3.90.640.10">
    <property type="entry name" value="Actin, Chain A, domain 4"/>
    <property type="match status" value="1"/>
</dbReference>
<dbReference type="InterPro" id="IPR013126">
    <property type="entry name" value="Hsp_70_fam"/>
</dbReference>
<evidence type="ECO:0000256" key="3">
    <source>
        <dbReference type="ARBA" id="ARBA00023186"/>
    </source>
</evidence>
<dbReference type="PANTHER" id="PTHR45639">
    <property type="entry name" value="HSC70CB, ISOFORM G-RELATED"/>
    <property type="match status" value="1"/>
</dbReference>
<keyword evidence="1" id="KW-0547">Nucleotide-binding</keyword>
<keyword evidence="3" id="KW-0143">Chaperone</keyword>
<evidence type="ECO:0000313" key="6">
    <source>
        <dbReference type="Proteomes" id="UP000233766"/>
    </source>
</evidence>
<feature type="compositionally biased region" description="Pro residues" evidence="4">
    <location>
        <begin position="429"/>
        <end position="440"/>
    </location>
</feature>
<keyword evidence="2" id="KW-0067">ATP-binding</keyword>
<dbReference type="Gene3D" id="3.30.420.40">
    <property type="match status" value="2"/>
</dbReference>
<feature type="compositionally biased region" description="Pro residues" evidence="4">
    <location>
        <begin position="404"/>
        <end position="415"/>
    </location>
</feature>
<proteinExistence type="predicted"/>
<protein>
    <submittedName>
        <fullName evidence="5">Hsp70 protein</fullName>
    </submittedName>
</protein>
<dbReference type="InterPro" id="IPR043129">
    <property type="entry name" value="ATPase_NBD"/>
</dbReference>
<feature type="compositionally biased region" description="Low complexity" evidence="4">
    <location>
        <begin position="390"/>
        <end position="403"/>
    </location>
</feature>
<dbReference type="GO" id="GO:0140662">
    <property type="term" value="F:ATP-dependent protein folding chaperone"/>
    <property type="evidence" value="ECO:0007669"/>
    <property type="project" value="InterPro"/>
</dbReference>
<feature type="compositionally biased region" description="Polar residues" evidence="4">
    <location>
        <begin position="455"/>
        <end position="503"/>
    </location>
</feature>
<dbReference type="GO" id="GO:0030968">
    <property type="term" value="P:endoplasmic reticulum unfolded protein response"/>
    <property type="evidence" value="ECO:0007669"/>
    <property type="project" value="TreeGrafter"/>
</dbReference>
<feature type="region of interest" description="Disordered" evidence="4">
    <location>
        <begin position="65"/>
        <end position="86"/>
    </location>
</feature>
<gene>
    <name evidence="5" type="ORF">ATK86_2110</name>
</gene>
<dbReference type="RefSeq" id="WP_101468211.1">
    <property type="nucleotide sequence ID" value="NZ_PJMW01000002.1"/>
</dbReference>
<keyword evidence="6" id="KW-1185">Reference proteome</keyword>
<reference evidence="5 6" key="1">
    <citation type="submission" date="2017-12" db="EMBL/GenBank/DDBJ databases">
        <title>Sequencing the genomes of 1000 Actinobacteria strains.</title>
        <authorList>
            <person name="Klenk H.-P."/>
        </authorList>
    </citation>
    <scope>NUCLEOTIDE SEQUENCE [LARGE SCALE GENOMIC DNA]</scope>
    <source>
        <strain evidence="5 6">DSM 44489</strain>
    </source>
</reference>
<evidence type="ECO:0000313" key="5">
    <source>
        <dbReference type="EMBL" id="PKV77757.1"/>
    </source>
</evidence>
<evidence type="ECO:0000256" key="2">
    <source>
        <dbReference type="ARBA" id="ARBA00022840"/>
    </source>
</evidence>
<dbReference type="Proteomes" id="UP000233766">
    <property type="component" value="Unassembled WGS sequence"/>
</dbReference>
<evidence type="ECO:0000256" key="1">
    <source>
        <dbReference type="ARBA" id="ARBA00022741"/>
    </source>
</evidence>
<dbReference type="PANTHER" id="PTHR45639:SF3">
    <property type="entry name" value="HYPOXIA UP-REGULATED PROTEIN 1"/>
    <property type="match status" value="1"/>
</dbReference>